<dbReference type="PANTHER" id="PTHR30336:SF20">
    <property type="entry name" value="DUF218 DOMAIN-CONTAINING PROTEIN"/>
    <property type="match status" value="1"/>
</dbReference>
<dbReference type="Proteomes" id="UP001295740">
    <property type="component" value="Unassembled WGS sequence"/>
</dbReference>
<dbReference type="GO" id="GO:0005886">
    <property type="term" value="C:plasma membrane"/>
    <property type="evidence" value="ECO:0007669"/>
    <property type="project" value="TreeGrafter"/>
</dbReference>
<dbReference type="InterPro" id="IPR051599">
    <property type="entry name" value="Cell_Envelope_Assoc"/>
</dbReference>
<keyword evidence="2" id="KW-1185">Reference proteome</keyword>
<name>A0AAI8VCD2_9PEZI</name>
<dbReference type="Gene3D" id="3.40.50.620">
    <property type="entry name" value="HUPs"/>
    <property type="match status" value="1"/>
</dbReference>
<proteinExistence type="predicted"/>
<evidence type="ECO:0000313" key="1">
    <source>
        <dbReference type="EMBL" id="CAJ2502281.1"/>
    </source>
</evidence>
<gene>
    <name evidence="1" type="ORF">KHLLAP_LOCUS2749</name>
</gene>
<dbReference type="AlphaFoldDB" id="A0AAI8VCD2"/>
<comment type="caution">
    <text evidence="1">The sequence shown here is derived from an EMBL/GenBank/DDBJ whole genome shotgun (WGS) entry which is preliminary data.</text>
</comment>
<evidence type="ECO:0000313" key="2">
    <source>
        <dbReference type="Proteomes" id="UP001295740"/>
    </source>
</evidence>
<dbReference type="InterPro" id="IPR014729">
    <property type="entry name" value="Rossmann-like_a/b/a_fold"/>
</dbReference>
<protein>
    <submittedName>
        <fullName evidence="1">Uu.00g096750.m01.CDS01</fullName>
    </submittedName>
</protein>
<accession>A0AAI8VCD2</accession>
<reference evidence="1" key="1">
    <citation type="submission" date="2023-10" db="EMBL/GenBank/DDBJ databases">
        <authorList>
            <person name="Hackl T."/>
        </authorList>
    </citation>
    <scope>NUCLEOTIDE SEQUENCE</scope>
</reference>
<sequence>MSHSPSPSNVLLDSVVGAINSVSSFLADDQIRDGADLSSLFYPMADPDTDAQRADSETPPTDVVVLCASAVLYTAEVVFTTIHNLPKTRGMGRGRRDRKQLTDAQRNEARTYPAGTTIKPCLVLVICGGIGHSTRYMHEAVSRHPKYKQIAQGLQDKAEADVLRAIGERFFGLDCDTQDSFTVLVENKSTNCGANASMTRKLLESQGVHSPRSIVVAQDPTMCRRTRASFEKVYEDHKASRPHIVSWPTFVPQVKLAKGVPNDEMNDLLARLTFDTSHTPGLDTAGMWSMDRFIDLIMGEIPRLRDNPEGYGPNGKGFIAHVDIPHHVEEAWQVLKGAVQIRSER</sequence>
<dbReference type="PANTHER" id="PTHR30336">
    <property type="entry name" value="INNER MEMBRANE PROTEIN, PROBABLE PERMEASE"/>
    <property type="match status" value="1"/>
</dbReference>
<organism evidence="1 2">
    <name type="scientific">Anthostomella pinea</name>
    <dbReference type="NCBI Taxonomy" id="933095"/>
    <lineage>
        <taxon>Eukaryota</taxon>
        <taxon>Fungi</taxon>
        <taxon>Dikarya</taxon>
        <taxon>Ascomycota</taxon>
        <taxon>Pezizomycotina</taxon>
        <taxon>Sordariomycetes</taxon>
        <taxon>Xylariomycetidae</taxon>
        <taxon>Xylariales</taxon>
        <taxon>Xylariaceae</taxon>
        <taxon>Anthostomella</taxon>
    </lineage>
</organism>
<dbReference type="EMBL" id="CAUWAG010000004">
    <property type="protein sequence ID" value="CAJ2502281.1"/>
    <property type="molecule type" value="Genomic_DNA"/>
</dbReference>